<evidence type="ECO:0000256" key="2">
    <source>
        <dbReference type="ARBA" id="ARBA00022840"/>
    </source>
</evidence>
<dbReference type="PROSITE" id="PS50088">
    <property type="entry name" value="ANK_REPEAT"/>
    <property type="match status" value="2"/>
</dbReference>
<keyword evidence="7" id="KW-1185">Reference proteome</keyword>
<sequence>MINDSPWKAYRQGRELGRGAFGVVVEATCLKTNQVVAIKSVCYATMAKTAFELQCKEINLLMALKHPGIVRLLKVYNERSTRTLHLVMEKYSYGDLRSYLEKRRIAGEHVFEETVWHILEQLASALAYCHNPSRKEGHEYGIIIHRDVKPENILVDIDEKVVFSDFGLSRALEGSRTTTSIAGTPSYLAPEVAKREAYTEKADIWSLGCTIYEICTQELYVRAKTIAELPAMQQKRAGEGICITTLGYSEDLETVLRKMLEYEQDLRPSAQDLLDVFQTRQKALLHPINMAGTPFNRSFSLRIQDLDGCPGSFSSLLSPRHDDVENNEPSSLIAAACLGDEKGVHKYMSEVTKRDAQGRTALMAAAAGGHLPIVQLLVKDEAGLRDKVGSFALQYAYNKGRTDVLKFLAPLEGELQGDGGCTVLMRAIRAKDETAALALIPREAKRVLQDESGNTALLYAVHYGMTSVYTKLVDMEAGVASSKGWTALMEAARQDRAEMVKGLLKKEARMMNAGGITALMAAADKGALRACTLLAPLESKMIDKMGETALIKAARCGTADVVKLLLKDEAGVPRSDGKTALMCAAEANKPECVSLLLPLEGGKRKSDGRTALFFAIESGHECIPLLAKAEGKICMNNGIRPEDFARAKGFHKSKNLTDLYNLIAENGTPSLRRSFCQ</sequence>
<comment type="caution">
    <text evidence="6">The sequence shown here is derived from an EMBL/GenBank/DDBJ whole genome shotgun (WGS) entry which is preliminary data.</text>
</comment>
<dbReference type="Gene3D" id="1.10.510.10">
    <property type="entry name" value="Transferase(Phosphotransferase) domain 1"/>
    <property type="match status" value="1"/>
</dbReference>
<feature type="binding site" evidence="4">
    <location>
        <position position="39"/>
    </location>
    <ligand>
        <name>ATP</name>
        <dbReference type="ChEBI" id="CHEBI:30616"/>
    </ligand>
</feature>
<dbReference type="AlphaFoldDB" id="A0A4Z1SNL4"/>
<dbReference type="SMART" id="SM00220">
    <property type="entry name" value="S_TKc"/>
    <property type="match status" value="1"/>
</dbReference>
<dbReference type="EMBL" id="VDLU01000004">
    <property type="protein sequence ID" value="TNJ27346.1"/>
    <property type="molecule type" value="Genomic_DNA"/>
</dbReference>
<name>A0A4Z1SNL4_GIAMU</name>
<evidence type="ECO:0000256" key="3">
    <source>
        <dbReference type="PROSITE-ProRule" id="PRU00023"/>
    </source>
</evidence>
<dbReference type="PROSITE" id="PS50297">
    <property type="entry name" value="ANK_REP_REGION"/>
    <property type="match status" value="1"/>
</dbReference>
<dbReference type="PROSITE" id="PS00108">
    <property type="entry name" value="PROTEIN_KINASE_ST"/>
    <property type="match status" value="1"/>
</dbReference>
<evidence type="ECO:0000313" key="7">
    <source>
        <dbReference type="Proteomes" id="UP000315496"/>
    </source>
</evidence>
<evidence type="ECO:0000256" key="4">
    <source>
        <dbReference type="PROSITE-ProRule" id="PRU10141"/>
    </source>
</evidence>
<dbReference type="VEuPathDB" id="GiardiaDB:GMRT_13855"/>
<evidence type="ECO:0000256" key="1">
    <source>
        <dbReference type="ARBA" id="ARBA00022741"/>
    </source>
</evidence>
<keyword evidence="6" id="KW-0418">Kinase</keyword>
<dbReference type="InterPro" id="IPR000719">
    <property type="entry name" value="Prot_kinase_dom"/>
</dbReference>
<dbReference type="InterPro" id="IPR017441">
    <property type="entry name" value="Protein_kinase_ATP_BS"/>
</dbReference>
<accession>A0A4Z1SNL4</accession>
<dbReference type="SMART" id="SM00248">
    <property type="entry name" value="ANK"/>
    <property type="match status" value="8"/>
</dbReference>
<keyword evidence="3" id="KW-0040">ANK repeat</keyword>
<gene>
    <name evidence="6" type="ORF">GMRT_13855</name>
</gene>
<dbReference type="Gene3D" id="1.25.40.20">
    <property type="entry name" value="Ankyrin repeat-containing domain"/>
    <property type="match status" value="2"/>
</dbReference>
<dbReference type="PANTHER" id="PTHR24120">
    <property type="entry name" value="GH07239P"/>
    <property type="match status" value="1"/>
</dbReference>
<dbReference type="Proteomes" id="UP000315496">
    <property type="component" value="Chromosome 4"/>
</dbReference>
<dbReference type="Pfam" id="PF12796">
    <property type="entry name" value="Ank_2"/>
    <property type="match status" value="3"/>
</dbReference>
<dbReference type="SUPFAM" id="SSF48403">
    <property type="entry name" value="Ankyrin repeat"/>
    <property type="match status" value="1"/>
</dbReference>
<keyword evidence="6" id="KW-0808">Transferase</keyword>
<feature type="domain" description="Protein kinase" evidence="5">
    <location>
        <begin position="10"/>
        <end position="289"/>
    </location>
</feature>
<organism evidence="6 7">
    <name type="scientific">Giardia muris</name>
    <dbReference type="NCBI Taxonomy" id="5742"/>
    <lineage>
        <taxon>Eukaryota</taxon>
        <taxon>Metamonada</taxon>
        <taxon>Diplomonadida</taxon>
        <taxon>Hexamitidae</taxon>
        <taxon>Giardiinae</taxon>
        <taxon>Giardia</taxon>
    </lineage>
</organism>
<dbReference type="PROSITE" id="PS50011">
    <property type="entry name" value="PROTEIN_KINASE_DOM"/>
    <property type="match status" value="1"/>
</dbReference>
<feature type="repeat" description="ANK" evidence="3">
    <location>
        <begin position="357"/>
        <end position="382"/>
    </location>
</feature>
<evidence type="ECO:0000259" key="5">
    <source>
        <dbReference type="PROSITE" id="PS50011"/>
    </source>
</evidence>
<dbReference type="GO" id="GO:0004672">
    <property type="term" value="F:protein kinase activity"/>
    <property type="evidence" value="ECO:0007669"/>
    <property type="project" value="InterPro"/>
</dbReference>
<dbReference type="InterPro" id="IPR036770">
    <property type="entry name" value="Ankyrin_rpt-contain_sf"/>
</dbReference>
<keyword evidence="2 4" id="KW-0067">ATP-binding</keyword>
<dbReference type="SUPFAM" id="SSF56112">
    <property type="entry name" value="Protein kinase-like (PK-like)"/>
    <property type="match status" value="1"/>
</dbReference>
<dbReference type="InterPro" id="IPR008271">
    <property type="entry name" value="Ser/Thr_kinase_AS"/>
</dbReference>
<dbReference type="GO" id="GO:0005524">
    <property type="term" value="F:ATP binding"/>
    <property type="evidence" value="ECO:0007669"/>
    <property type="project" value="UniProtKB-UniRule"/>
</dbReference>
<protein>
    <submittedName>
        <fullName evidence="6">Kinase, NEK</fullName>
    </submittedName>
</protein>
<proteinExistence type="predicted"/>
<evidence type="ECO:0000313" key="6">
    <source>
        <dbReference type="EMBL" id="TNJ27346.1"/>
    </source>
</evidence>
<feature type="repeat" description="ANK" evidence="3">
    <location>
        <begin position="545"/>
        <end position="577"/>
    </location>
</feature>
<dbReference type="OrthoDB" id="10252171at2759"/>
<dbReference type="InterPro" id="IPR011009">
    <property type="entry name" value="Kinase-like_dom_sf"/>
</dbReference>
<dbReference type="PROSITE" id="PS00107">
    <property type="entry name" value="PROTEIN_KINASE_ATP"/>
    <property type="match status" value="1"/>
</dbReference>
<dbReference type="InterPro" id="IPR002110">
    <property type="entry name" value="Ankyrin_rpt"/>
</dbReference>
<keyword evidence="1 4" id="KW-0547">Nucleotide-binding</keyword>
<dbReference type="PANTHER" id="PTHR24120:SF4">
    <property type="entry name" value="GH07239P"/>
    <property type="match status" value="1"/>
</dbReference>
<reference evidence="6 7" key="1">
    <citation type="submission" date="2019-05" db="EMBL/GenBank/DDBJ databases">
        <title>The compact genome of Giardia muris reveals important steps in the evolution of intestinal protozoan parasites.</title>
        <authorList>
            <person name="Xu F."/>
            <person name="Jimenez-Gonzalez A."/>
            <person name="Einarsson E."/>
            <person name="Astvaldsson A."/>
            <person name="Peirasmaki D."/>
            <person name="Eckmann L."/>
            <person name="Andersson J.O."/>
            <person name="Svard S.G."/>
            <person name="Jerlstrom-Hultqvist J."/>
        </authorList>
    </citation>
    <scope>NUCLEOTIDE SEQUENCE [LARGE SCALE GENOMIC DNA]</scope>
    <source>
        <strain evidence="6 7">Roberts-Thomson</strain>
    </source>
</reference>
<dbReference type="Pfam" id="PF00069">
    <property type="entry name" value="Pkinase"/>
    <property type="match status" value="1"/>
</dbReference>